<evidence type="ECO:0000313" key="3">
    <source>
        <dbReference type="Proteomes" id="UP000265520"/>
    </source>
</evidence>
<dbReference type="InterPro" id="IPR012337">
    <property type="entry name" value="RNaseH-like_sf"/>
</dbReference>
<accession>A0A392NJG2</accession>
<name>A0A392NJG2_9FABA</name>
<dbReference type="GO" id="GO:0003676">
    <property type="term" value="F:nucleic acid binding"/>
    <property type="evidence" value="ECO:0007669"/>
    <property type="project" value="InterPro"/>
</dbReference>
<organism evidence="2 3">
    <name type="scientific">Trifolium medium</name>
    <dbReference type="NCBI Taxonomy" id="97028"/>
    <lineage>
        <taxon>Eukaryota</taxon>
        <taxon>Viridiplantae</taxon>
        <taxon>Streptophyta</taxon>
        <taxon>Embryophyta</taxon>
        <taxon>Tracheophyta</taxon>
        <taxon>Spermatophyta</taxon>
        <taxon>Magnoliopsida</taxon>
        <taxon>eudicotyledons</taxon>
        <taxon>Gunneridae</taxon>
        <taxon>Pentapetalae</taxon>
        <taxon>rosids</taxon>
        <taxon>fabids</taxon>
        <taxon>Fabales</taxon>
        <taxon>Fabaceae</taxon>
        <taxon>Papilionoideae</taxon>
        <taxon>50 kb inversion clade</taxon>
        <taxon>NPAAA clade</taxon>
        <taxon>Hologalegina</taxon>
        <taxon>IRL clade</taxon>
        <taxon>Trifolieae</taxon>
        <taxon>Trifolium</taxon>
    </lineage>
</organism>
<evidence type="ECO:0000259" key="1">
    <source>
        <dbReference type="Pfam" id="PF13456"/>
    </source>
</evidence>
<sequence>MARKGWVKLNSNGSCKEGGRIGCGRIIRGSVGEWLGGYAKFIGVGNTYLVELFGVLEGLKHAKRPNFREVVVHIDSLIVVKAISSDMRGSDGARVESCDSSFVA</sequence>
<evidence type="ECO:0000313" key="2">
    <source>
        <dbReference type="EMBL" id="MCI00028.1"/>
    </source>
</evidence>
<dbReference type="Pfam" id="PF13456">
    <property type="entry name" value="RVT_3"/>
    <property type="match status" value="1"/>
</dbReference>
<gene>
    <name evidence="2" type="ORF">A2U01_0021042</name>
</gene>
<dbReference type="Gene3D" id="3.30.420.10">
    <property type="entry name" value="Ribonuclease H-like superfamily/Ribonuclease H"/>
    <property type="match status" value="1"/>
</dbReference>
<keyword evidence="3" id="KW-1185">Reference proteome</keyword>
<dbReference type="AlphaFoldDB" id="A0A392NJG2"/>
<protein>
    <submittedName>
        <fullName evidence="2">Ribonuclease H protein</fullName>
    </submittedName>
</protein>
<dbReference type="Proteomes" id="UP000265520">
    <property type="component" value="Unassembled WGS sequence"/>
</dbReference>
<dbReference type="InterPro" id="IPR002156">
    <property type="entry name" value="RNaseH_domain"/>
</dbReference>
<comment type="caution">
    <text evidence="2">The sequence shown here is derived from an EMBL/GenBank/DDBJ whole genome shotgun (WGS) entry which is preliminary data.</text>
</comment>
<reference evidence="2 3" key="1">
    <citation type="journal article" date="2018" name="Front. Plant Sci.">
        <title>Red Clover (Trifolium pratense) and Zigzag Clover (T. medium) - A Picture of Genomic Similarities and Differences.</title>
        <authorList>
            <person name="Dluhosova J."/>
            <person name="Istvanek J."/>
            <person name="Nedelnik J."/>
            <person name="Repkova J."/>
        </authorList>
    </citation>
    <scope>NUCLEOTIDE SEQUENCE [LARGE SCALE GENOMIC DNA]</scope>
    <source>
        <strain evidence="3">cv. 10/8</strain>
        <tissue evidence="2">Leaf</tissue>
    </source>
</reference>
<feature type="domain" description="RNase H type-1" evidence="1">
    <location>
        <begin position="10"/>
        <end position="88"/>
    </location>
</feature>
<dbReference type="CDD" id="cd06222">
    <property type="entry name" value="RNase_H_like"/>
    <property type="match status" value="1"/>
</dbReference>
<dbReference type="InterPro" id="IPR036397">
    <property type="entry name" value="RNaseH_sf"/>
</dbReference>
<dbReference type="InterPro" id="IPR044730">
    <property type="entry name" value="RNase_H-like_dom_plant"/>
</dbReference>
<proteinExistence type="predicted"/>
<dbReference type="InterPro" id="IPR053151">
    <property type="entry name" value="RNase_H-like"/>
</dbReference>
<dbReference type="PANTHER" id="PTHR47723:SF19">
    <property type="entry name" value="POLYNUCLEOTIDYL TRANSFERASE, RIBONUCLEASE H-LIKE SUPERFAMILY PROTEIN"/>
    <property type="match status" value="1"/>
</dbReference>
<dbReference type="EMBL" id="LXQA010042015">
    <property type="protein sequence ID" value="MCI00028.1"/>
    <property type="molecule type" value="Genomic_DNA"/>
</dbReference>
<dbReference type="PANTHER" id="PTHR47723">
    <property type="entry name" value="OS05G0353850 PROTEIN"/>
    <property type="match status" value="1"/>
</dbReference>
<dbReference type="GO" id="GO:0004523">
    <property type="term" value="F:RNA-DNA hybrid ribonuclease activity"/>
    <property type="evidence" value="ECO:0007669"/>
    <property type="project" value="InterPro"/>
</dbReference>
<dbReference type="SUPFAM" id="SSF53098">
    <property type="entry name" value="Ribonuclease H-like"/>
    <property type="match status" value="1"/>
</dbReference>